<dbReference type="PANTHER" id="PTHR42718:SF46">
    <property type="entry name" value="BLR6921 PROTEIN"/>
    <property type="match status" value="1"/>
</dbReference>
<accession>A0A2T0BLR8</accession>
<proteinExistence type="predicted"/>
<protein>
    <submittedName>
        <fullName evidence="9">Putative transport protein HsrA</fullName>
    </submittedName>
</protein>
<dbReference type="RefSeq" id="WP_242977572.1">
    <property type="nucleotide sequence ID" value="NZ_PVXP01000032.1"/>
</dbReference>
<keyword evidence="3" id="KW-1003">Cell membrane</keyword>
<feature type="transmembrane region" description="Helical" evidence="7">
    <location>
        <begin position="49"/>
        <end position="70"/>
    </location>
</feature>
<dbReference type="SUPFAM" id="SSF103473">
    <property type="entry name" value="MFS general substrate transporter"/>
    <property type="match status" value="1"/>
</dbReference>
<dbReference type="Pfam" id="PF07690">
    <property type="entry name" value="MFS_1"/>
    <property type="match status" value="1"/>
</dbReference>
<reference evidence="9 10" key="1">
    <citation type="submission" date="2018-03" db="EMBL/GenBank/DDBJ databases">
        <title>Genome sequence of Clostridium luticellarii DSM 29923.</title>
        <authorList>
            <person name="Poehlein A."/>
            <person name="Daniel R."/>
        </authorList>
    </citation>
    <scope>NUCLEOTIDE SEQUENCE [LARGE SCALE GENOMIC DNA]</scope>
    <source>
        <strain evidence="9 10">DSM 29923</strain>
    </source>
</reference>
<evidence type="ECO:0000256" key="6">
    <source>
        <dbReference type="ARBA" id="ARBA00023136"/>
    </source>
</evidence>
<feature type="domain" description="Major facilitator superfamily (MFS) profile" evidence="8">
    <location>
        <begin position="16"/>
        <end position="197"/>
    </location>
</feature>
<evidence type="ECO:0000256" key="3">
    <source>
        <dbReference type="ARBA" id="ARBA00022475"/>
    </source>
</evidence>
<evidence type="ECO:0000313" key="9">
    <source>
        <dbReference type="EMBL" id="PRR84818.1"/>
    </source>
</evidence>
<dbReference type="EMBL" id="PVXP01000032">
    <property type="protein sequence ID" value="PRR84818.1"/>
    <property type="molecule type" value="Genomic_DNA"/>
</dbReference>
<dbReference type="GO" id="GO:0005886">
    <property type="term" value="C:plasma membrane"/>
    <property type="evidence" value="ECO:0007669"/>
    <property type="project" value="UniProtKB-SubCell"/>
</dbReference>
<dbReference type="AlphaFoldDB" id="A0A2T0BLR8"/>
<evidence type="ECO:0000256" key="5">
    <source>
        <dbReference type="ARBA" id="ARBA00022989"/>
    </source>
</evidence>
<gene>
    <name evidence="9" type="primary">hsrA_2</name>
    <name evidence="9" type="ORF">CLLU_22240</name>
</gene>
<feature type="transmembrane region" description="Helical" evidence="7">
    <location>
        <begin position="82"/>
        <end position="101"/>
    </location>
</feature>
<evidence type="ECO:0000256" key="1">
    <source>
        <dbReference type="ARBA" id="ARBA00004651"/>
    </source>
</evidence>
<keyword evidence="10" id="KW-1185">Reference proteome</keyword>
<dbReference type="InterPro" id="IPR011701">
    <property type="entry name" value="MFS"/>
</dbReference>
<keyword evidence="2" id="KW-0813">Transport</keyword>
<keyword evidence="4 7" id="KW-0812">Transmembrane</keyword>
<evidence type="ECO:0000313" key="10">
    <source>
        <dbReference type="Proteomes" id="UP000237798"/>
    </source>
</evidence>
<dbReference type="PANTHER" id="PTHR42718">
    <property type="entry name" value="MAJOR FACILITATOR SUPERFAMILY MULTIDRUG TRANSPORTER MFSC"/>
    <property type="match status" value="1"/>
</dbReference>
<dbReference type="PROSITE" id="PS50850">
    <property type="entry name" value="MFS"/>
    <property type="match status" value="1"/>
</dbReference>
<organism evidence="9 10">
    <name type="scientific">Clostridium luticellarii</name>
    <dbReference type="NCBI Taxonomy" id="1691940"/>
    <lineage>
        <taxon>Bacteria</taxon>
        <taxon>Bacillati</taxon>
        <taxon>Bacillota</taxon>
        <taxon>Clostridia</taxon>
        <taxon>Eubacteriales</taxon>
        <taxon>Clostridiaceae</taxon>
        <taxon>Clostridium</taxon>
    </lineage>
</organism>
<dbReference type="InterPro" id="IPR036259">
    <property type="entry name" value="MFS_trans_sf"/>
</dbReference>
<comment type="caution">
    <text evidence="9">The sequence shown here is derived from an EMBL/GenBank/DDBJ whole genome shotgun (WGS) entry which is preliminary data.</text>
</comment>
<dbReference type="Gene3D" id="1.20.1720.10">
    <property type="entry name" value="Multidrug resistance protein D"/>
    <property type="match status" value="1"/>
</dbReference>
<dbReference type="InterPro" id="IPR020846">
    <property type="entry name" value="MFS_dom"/>
</dbReference>
<comment type="subcellular location">
    <subcellularLocation>
        <location evidence="1">Cell membrane</location>
        <topology evidence="1">Multi-pass membrane protein</topology>
    </subcellularLocation>
</comment>
<evidence type="ECO:0000256" key="7">
    <source>
        <dbReference type="SAM" id="Phobius"/>
    </source>
</evidence>
<dbReference type="GO" id="GO:0022857">
    <property type="term" value="F:transmembrane transporter activity"/>
    <property type="evidence" value="ECO:0007669"/>
    <property type="project" value="InterPro"/>
</dbReference>
<keyword evidence="5 7" id="KW-1133">Transmembrane helix</keyword>
<name>A0A2T0BLR8_9CLOT</name>
<evidence type="ECO:0000256" key="4">
    <source>
        <dbReference type="ARBA" id="ARBA00022692"/>
    </source>
</evidence>
<evidence type="ECO:0000256" key="2">
    <source>
        <dbReference type="ARBA" id="ARBA00022448"/>
    </source>
</evidence>
<keyword evidence="6 7" id="KW-0472">Membrane</keyword>
<feature type="transmembrane region" description="Helical" evidence="7">
    <location>
        <begin position="107"/>
        <end position="128"/>
    </location>
</feature>
<sequence length="197" mass="21899">MLHVSKPKKTTEYGLVIFVLSLTTLMSAIDTNIVNIGLTTIEKSLDANFISLQWVALSYLLAVTSLIVGIGRIGDIFGKKRIFIFGIGLFTFTSLLCGASASIYELIAFRAFQGIGGSILMALSFAIAGDMIPKEKIIQGMSILTVMFDVADWFCFRTFCWRASDWRFWLEVDLSPECANRSRSAFVRPAFPSDSRH</sequence>
<evidence type="ECO:0000259" key="8">
    <source>
        <dbReference type="PROSITE" id="PS50850"/>
    </source>
</evidence>
<dbReference type="Proteomes" id="UP000237798">
    <property type="component" value="Unassembled WGS sequence"/>
</dbReference>
<feature type="transmembrane region" description="Helical" evidence="7">
    <location>
        <begin position="12"/>
        <end position="29"/>
    </location>
</feature>